<keyword evidence="1" id="KW-0732">Signal</keyword>
<protein>
    <submittedName>
        <fullName evidence="4">DUF148 domain-containing protein</fullName>
    </submittedName>
</protein>
<evidence type="ECO:0000256" key="1">
    <source>
        <dbReference type="SAM" id="SignalP"/>
    </source>
</evidence>
<evidence type="ECO:0000313" key="4">
    <source>
        <dbReference type="WBParaSite" id="SVE_0564600.1"/>
    </source>
</evidence>
<proteinExistence type="predicted"/>
<evidence type="ECO:0000313" key="3">
    <source>
        <dbReference type="Proteomes" id="UP000035680"/>
    </source>
</evidence>
<reference evidence="3" key="1">
    <citation type="submission" date="2014-07" db="EMBL/GenBank/DDBJ databases">
        <authorList>
            <person name="Martin A.A"/>
            <person name="De Silva N."/>
        </authorList>
    </citation>
    <scope>NUCLEOTIDE SEQUENCE</scope>
</reference>
<dbReference type="Proteomes" id="UP000035680">
    <property type="component" value="Unassembled WGS sequence"/>
</dbReference>
<feature type="domain" description="SXP/RAL-2 family protein Ani s 5-like cation-binding" evidence="2">
    <location>
        <begin position="47"/>
        <end position="148"/>
    </location>
</feature>
<dbReference type="AlphaFoldDB" id="A0A0K0F9Z4"/>
<feature type="chain" id="PRO_5005329371" evidence="1">
    <location>
        <begin position="21"/>
        <end position="173"/>
    </location>
</feature>
<dbReference type="WBParaSite" id="SVE_0564600.1">
    <property type="protein sequence ID" value="SVE_0564600.1"/>
    <property type="gene ID" value="SVE_0564600"/>
</dbReference>
<feature type="signal peptide" evidence="1">
    <location>
        <begin position="1"/>
        <end position="20"/>
    </location>
</feature>
<dbReference type="InterPro" id="IPR052823">
    <property type="entry name" value="SXP/RAL-2_related"/>
</dbReference>
<dbReference type="Pfam" id="PF02520">
    <property type="entry name" value="ANIS5_cation-bd"/>
    <property type="match status" value="1"/>
</dbReference>
<dbReference type="PANTHER" id="PTHR21593">
    <property type="entry name" value="PRION-LIKE- Q/N-RICH -DOMAIN-BEARING PROTEIN PROTEIN"/>
    <property type="match status" value="1"/>
</dbReference>
<organism evidence="3 4">
    <name type="scientific">Strongyloides venezuelensis</name>
    <name type="common">Threadworm</name>
    <dbReference type="NCBI Taxonomy" id="75913"/>
    <lineage>
        <taxon>Eukaryota</taxon>
        <taxon>Metazoa</taxon>
        <taxon>Ecdysozoa</taxon>
        <taxon>Nematoda</taxon>
        <taxon>Chromadorea</taxon>
        <taxon>Rhabditida</taxon>
        <taxon>Tylenchina</taxon>
        <taxon>Panagrolaimomorpha</taxon>
        <taxon>Strongyloidoidea</taxon>
        <taxon>Strongyloididae</taxon>
        <taxon>Strongyloides</taxon>
    </lineage>
</organism>
<dbReference type="STRING" id="75913.A0A0K0F9Z4"/>
<evidence type="ECO:0000259" key="2">
    <source>
        <dbReference type="Pfam" id="PF02520"/>
    </source>
</evidence>
<keyword evidence="3" id="KW-1185">Reference proteome</keyword>
<reference evidence="4" key="2">
    <citation type="submission" date="2015-08" db="UniProtKB">
        <authorList>
            <consortium name="WormBaseParasite"/>
        </authorList>
    </citation>
    <scope>IDENTIFICATION</scope>
</reference>
<dbReference type="PANTHER" id="PTHR21593:SF36">
    <property type="entry name" value="DUF148 DOMAIN-CONTAINING PROTEIN-RELATED"/>
    <property type="match status" value="1"/>
</dbReference>
<accession>A0A0K0F9Z4</accession>
<sequence length="173" mass="19461">MLMKVLILFVILFNCYNIFGQENNVELDGLNLADVIPTFLLNGTEDAKNEYKNIINSHTFTINDIKQKIQDLVDTQDDQVKNAYNEVKIKGEEMEEEFKANMTAAAANLPEDAKPFFEKIHQVVGNGDLSLSGIQSEIANIASEIPNNDIKNEIAKVFPIHIVSQTPLPNNRR</sequence>
<dbReference type="InterPro" id="IPR003677">
    <property type="entry name" value="ANIS5_cation-bd"/>
</dbReference>
<name>A0A0K0F9Z4_STRVS</name>